<dbReference type="AlphaFoldDB" id="A0A183IR96"/>
<dbReference type="InterPro" id="IPR007109">
    <property type="entry name" value="Brix"/>
</dbReference>
<accession>A0A183IR96</accession>
<dbReference type="PANTHER" id="PTHR12661:SF5">
    <property type="entry name" value="SUPPRESSOR OF SWI4 1 HOMOLOG"/>
    <property type="match status" value="1"/>
</dbReference>
<evidence type="ECO:0000313" key="2">
    <source>
        <dbReference type="WBParaSite" id="SBAD_0000638101-mRNA-1"/>
    </source>
</evidence>
<dbReference type="Pfam" id="PF04427">
    <property type="entry name" value="Brix"/>
    <property type="match status" value="1"/>
</dbReference>
<reference evidence="2" key="1">
    <citation type="submission" date="2016-06" db="UniProtKB">
        <authorList>
            <consortium name="WormBaseParasite"/>
        </authorList>
    </citation>
    <scope>IDENTIFICATION</scope>
</reference>
<dbReference type="GO" id="GO:0006364">
    <property type="term" value="P:rRNA processing"/>
    <property type="evidence" value="ECO:0007669"/>
    <property type="project" value="InterPro"/>
</dbReference>
<dbReference type="WBParaSite" id="SBAD_0000638101-mRNA-1">
    <property type="protein sequence ID" value="SBAD_0000638101-mRNA-1"/>
    <property type="gene ID" value="SBAD_0000638101"/>
</dbReference>
<dbReference type="GO" id="GO:0000027">
    <property type="term" value="P:ribosomal large subunit assembly"/>
    <property type="evidence" value="ECO:0007669"/>
    <property type="project" value="TreeGrafter"/>
</dbReference>
<sequence length="331" mass="38359">LQCCFAQHTSTVEEPESLKKAPHSFIFYRGKVGPFVRELVTNLRLVFEPYTASKLKPTKKNVLKDFVSVAGPLGVTHFMVFSRTELGLNMRLIRLPRGPTLTFRVHEYTINRDIVSSLKRPHVNRKLYLHFPLMIINGMKSSEEHLKLTQIAFQHMLPSINVNTVKLKNIRRCVLLTYDKETKMIQFRHYAIKVVPTGVSKSAKKLLRRKVPDLGRYKDISDYFIKPENLSESEYEGDGAADEVELPQNILIECGPRMKLELLKIEDGMCDGSVLYHAYIKKTPEEIAEIEERRAKKKKLKEQRRIEQELNVKRKQEIKKVHFAETAVKAE</sequence>
<name>A0A183IR96_9BILA</name>
<evidence type="ECO:0000259" key="1">
    <source>
        <dbReference type="PROSITE" id="PS50833"/>
    </source>
</evidence>
<dbReference type="GO" id="GO:0019843">
    <property type="term" value="F:rRNA binding"/>
    <property type="evidence" value="ECO:0007669"/>
    <property type="project" value="InterPro"/>
</dbReference>
<dbReference type="InterPro" id="IPR045112">
    <property type="entry name" value="PPAN-like"/>
</dbReference>
<feature type="domain" description="Brix" evidence="1">
    <location>
        <begin position="22"/>
        <end position="271"/>
    </location>
</feature>
<dbReference type="GO" id="GO:0030687">
    <property type="term" value="C:preribosome, large subunit precursor"/>
    <property type="evidence" value="ECO:0007669"/>
    <property type="project" value="TreeGrafter"/>
</dbReference>
<dbReference type="PANTHER" id="PTHR12661">
    <property type="entry name" value="PETER PAN-RELATED"/>
    <property type="match status" value="1"/>
</dbReference>
<protein>
    <submittedName>
        <fullName evidence="2">Brix domain-containing protein</fullName>
    </submittedName>
</protein>
<dbReference type="SMART" id="SM00879">
    <property type="entry name" value="Brix"/>
    <property type="match status" value="1"/>
</dbReference>
<organism evidence="2">
    <name type="scientific">Soboliphyme baturini</name>
    <dbReference type="NCBI Taxonomy" id="241478"/>
    <lineage>
        <taxon>Eukaryota</taxon>
        <taxon>Metazoa</taxon>
        <taxon>Ecdysozoa</taxon>
        <taxon>Nematoda</taxon>
        <taxon>Enoplea</taxon>
        <taxon>Dorylaimia</taxon>
        <taxon>Dioctophymatida</taxon>
        <taxon>Dioctophymatoidea</taxon>
        <taxon>Soboliphymatidae</taxon>
        <taxon>Soboliphyme</taxon>
    </lineage>
</organism>
<dbReference type="PROSITE" id="PS50833">
    <property type="entry name" value="BRIX"/>
    <property type="match status" value="1"/>
</dbReference>
<proteinExistence type="predicted"/>